<reference evidence="20 21" key="1">
    <citation type="journal article" date="2020" name="Nat. Food">
        <title>A phased Vanilla planifolia genome enables genetic improvement of flavour and production.</title>
        <authorList>
            <person name="Hasing T."/>
            <person name="Tang H."/>
            <person name="Brym M."/>
            <person name="Khazi F."/>
            <person name="Huang T."/>
            <person name="Chambers A.H."/>
        </authorList>
    </citation>
    <scope>NUCLEOTIDE SEQUENCE [LARGE SCALE GENOMIC DNA]</scope>
    <source>
        <tissue evidence="19">Leaf</tissue>
    </source>
</reference>
<evidence type="ECO:0000256" key="15">
    <source>
        <dbReference type="SAM" id="MobiDB-lite"/>
    </source>
</evidence>
<keyword evidence="8 13" id="KW-0067">ATP-binding</keyword>
<sequence>MPISREATMPISSVQSPTGYGVGCPGSDPNLLLGKYQLDRLLGCGSSAKVYSARNLQSGQSVAIKSFSKPIVPESSLSDHIKREVCILRRLRHPHIIRLHEVLASRSRIYFVLDLAKGGDLFTRVSEAGRLSENLSRLYFQQLIAAIGYCHSRGVFHRDLKLENLLLDENGDLKVSDFGLSALPDQIKSDGLFHTVCGTPVYVAPEILAKKGYDAAAVDLWSCGVILFVLVAGYLPFNDYNLATLYRKIYRGEYRCPTWTSSELRSLIGRLLDTNPKTRITIDEIIRDPWFKKGLDKEKLAAIAKFHDEPVVGEMYYKISKAEAVDAEERELNAFDIIGFSSGIDISGLFGAAAEWERFVSDEDPEVVLRRVEEAGCREGLVVSRKGKKGRAGVVVQDQHGNLIVGLWFYRLSREFTVVELQRGRAAEGREFWDVDFWRKKALGGPRAAGHG</sequence>
<evidence type="ECO:0000256" key="11">
    <source>
        <dbReference type="ARBA" id="ARBA00048679"/>
    </source>
</evidence>
<keyword evidence="20" id="KW-1185">Reference proteome</keyword>
<accession>A0A835R3G5</accession>
<dbReference type="PROSITE" id="PS50011">
    <property type="entry name" value="PROTEIN_KINASE_DOM"/>
    <property type="match status" value="1"/>
</dbReference>
<comment type="catalytic activity">
    <reaction evidence="10">
        <text>L-threonyl-[protein] + ATP = O-phospho-L-threonyl-[protein] + ADP + H(+)</text>
        <dbReference type="Rhea" id="RHEA:46608"/>
        <dbReference type="Rhea" id="RHEA-COMP:11060"/>
        <dbReference type="Rhea" id="RHEA-COMP:11605"/>
        <dbReference type="ChEBI" id="CHEBI:15378"/>
        <dbReference type="ChEBI" id="CHEBI:30013"/>
        <dbReference type="ChEBI" id="CHEBI:30616"/>
        <dbReference type="ChEBI" id="CHEBI:61977"/>
        <dbReference type="ChEBI" id="CHEBI:456216"/>
        <dbReference type="EC" id="2.7.11.1"/>
    </reaction>
</comment>
<dbReference type="EMBL" id="JADCNM010000006">
    <property type="protein sequence ID" value="KAG0478677.1"/>
    <property type="molecule type" value="Genomic_DNA"/>
</dbReference>
<dbReference type="OrthoDB" id="193931at2759"/>
<evidence type="ECO:0000256" key="12">
    <source>
        <dbReference type="ARBA" id="ARBA00058225"/>
    </source>
</evidence>
<keyword evidence="9" id="KW-0464">Manganese</keyword>
<dbReference type="GO" id="GO:0007165">
    <property type="term" value="P:signal transduction"/>
    <property type="evidence" value="ECO:0007669"/>
    <property type="project" value="InterPro"/>
</dbReference>
<dbReference type="SUPFAM" id="SSF56112">
    <property type="entry name" value="Protein kinase-like (PK-like)"/>
    <property type="match status" value="1"/>
</dbReference>
<dbReference type="PANTHER" id="PTHR43895">
    <property type="entry name" value="CALCIUM/CALMODULIN-DEPENDENT PROTEIN KINASE KINASE-RELATED"/>
    <property type="match status" value="1"/>
</dbReference>
<dbReference type="EC" id="2.7.11.1" evidence="3"/>
<dbReference type="SMART" id="SM00220">
    <property type="entry name" value="S_TKc"/>
    <property type="match status" value="1"/>
</dbReference>
<evidence type="ECO:0000256" key="7">
    <source>
        <dbReference type="ARBA" id="ARBA00022777"/>
    </source>
</evidence>
<keyword evidence="7" id="KW-0418">Kinase</keyword>
<comment type="cofactor">
    <cofactor evidence="1">
        <name>Mn(2+)</name>
        <dbReference type="ChEBI" id="CHEBI:29035"/>
    </cofactor>
</comment>
<evidence type="ECO:0000259" key="17">
    <source>
        <dbReference type="PROSITE" id="PS50816"/>
    </source>
</evidence>
<dbReference type="Gene3D" id="1.10.510.10">
    <property type="entry name" value="Transferase(Phosphotransferase) domain 1"/>
    <property type="match status" value="1"/>
</dbReference>
<evidence type="ECO:0000256" key="1">
    <source>
        <dbReference type="ARBA" id="ARBA00001936"/>
    </source>
</evidence>
<evidence type="ECO:0000313" key="18">
    <source>
        <dbReference type="EMBL" id="KAG0476985.1"/>
    </source>
</evidence>
<dbReference type="EMBL" id="JADCNL010000006">
    <property type="protein sequence ID" value="KAG0476985.1"/>
    <property type="molecule type" value="Genomic_DNA"/>
</dbReference>
<evidence type="ECO:0000256" key="4">
    <source>
        <dbReference type="ARBA" id="ARBA00022527"/>
    </source>
</evidence>
<dbReference type="FunFam" id="3.30.200.20:FF:000042">
    <property type="entry name" value="Aurora kinase A"/>
    <property type="match status" value="1"/>
</dbReference>
<dbReference type="InterPro" id="IPR004041">
    <property type="entry name" value="NAF_dom"/>
</dbReference>
<evidence type="ECO:0000259" key="16">
    <source>
        <dbReference type="PROSITE" id="PS50011"/>
    </source>
</evidence>
<protein>
    <recommendedName>
        <fullName evidence="3">non-specific serine/threonine protein kinase</fullName>
        <ecNumber evidence="3">2.7.11.1</ecNumber>
    </recommendedName>
</protein>
<feature type="binding site" evidence="13">
    <location>
        <position position="65"/>
    </location>
    <ligand>
        <name>ATP</name>
        <dbReference type="ChEBI" id="CHEBI:30616"/>
    </ligand>
</feature>
<dbReference type="InterPro" id="IPR000719">
    <property type="entry name" value="Prot_kinase_dom"/>
</dbReference>
<dbReference type="AlphaFoldDB" id="A0A835R3G5"/>
<dbReference type="InterPro" id="IPR017441">
    <property type="entry name" value="Protein_kinase_ATP_BS"/>
</dbReference>
<dbReference type="InterPro" id="IPR018451">
    <property type="entry name" value="NAF/FISL_domain"/>
</dbReference>
<dbReference type="GO" id="GO:0004674">
    <property type="term" value="F:protein serine/threonine kinase activity"/>
    <property type="evidence" value="ECO:0007669"/>
    <property type="project" value="UniProtKB-KW"/>
</dbReference>
<dbReference type="InterPro" id="IPR011009">
    <property type="entry name" value="Kinase-like_dom_sf"/>
</dbReference>
<keyword evidence="6 13" id="KW-0547">Nucleotide-binding</keyword>
<dbReference type="Proteomes" id="UP000639772">
    <property type="component" value="Chromosome 6"/>
</dbReference>
<evidence type="ECO:0000256" key="3">
    <source>
        <dbReference type="ARBA" id="ARBA00012513"/>
    </source>
</evidence>
<comment type="function">
    <text evidence="12">CIPK serine-threonine protein kinases interact with CBL proteins. Binding of a CBL protein to the regulatory NAF domain of CIPK protein lead to the activation of the kinase in a calcium-dependent manner.</text>
</comment>
<keyword evidence="5" id="KW-0808">Transferase</keyword>
<dbReference type="PROSITE" id="PS50816">
    <property type="entry name" value="NAF"/>
    <property type="match status" value="1"/>
</dbReference>
<comment type="caution">
    <text evidence="19">The sequence shown here is derived from an EMBL/GenBank/DDBJ whole genome shotgun (WGS) entry which is preliminary data.</text>
</comment>
<proteinExistence type="inferred from homology"/>
<dbReference type="FunFam" id="1.10.510.10:FF:000303">
    <property type="entry name" value="Non-specific serine/threonine protein kinase"/>
    <property type="match status" value="1"/>
</dbReference>
<feature type="region of interest" description="Disordered" evidence="15">
    <location>
        <begin position="1"/>
        <end position="20"/>
    </location>
</feature>
<gene>
    <name evidence="19" type="ORF">HPP92_013396</name>
    <name evidence="18" type="ORF">HPP92_013826</name>
</gene>
<dbReference type="PROSITE" id="PS00108">
    <property type="entry name" value="PROTEIN_KINASE_ST"/>
    <property type="match status" value="1"/>
</dbReference>
<evidence type="ECO:0000256" key="14">
    <source>
        <dbReference type="RuleBase" id="RU000304"/>
    </source>
</evidence>
<dbReference type="Pfam" id="PF03822">
    <property type="entry name" value="NAF"/>
    <property type="match status" value="1"/>
</dbReference>
<evidence type="ECO:0000313" key="20">
    <source>
        <dbReference type="Proteomes" id="UP000636800"/>
    </source>
</evidence>
<evidence type="ECO:0000256" key="6">
    <source>
        <dbReference type="ARBA" id="ARBA00022741"/>
    </source>
</evidence>
<evidence type="ECO:0000256" key="9">
    <source>
        <dbReference type="ARBA" id="ARBA00023211"/>
    </source>
</evidence>
<name>A0A835R3G5_VANPL</name>
<dbReference type="Gene3D" id="3.30.310.80">
    <property type="entry name" value="Kinase associated domain 1, KA1"/>
    <property type="match status" value="1"/>
</dbReference>
<evidence type="ECO:0000256" key="10">
    <source>
        <dbReference type="ARBA" id="ARBA00047899"/>
    </source>
</evidence>
<dbReference type="Pfam" id="PF00069">
    <property type="entry name" value="Pkinase"/>
    <property type="match status" value="1"/>
</dbReference>
<evidence type="ECO:0000256" key="2">
    <source>
        <dbReference type="ARBA" id="ARBA00006234"/>
    </source>
</evidence>
<comment type="similarity">
    <text evidence="2">Belongs to the protein kinase superfamily. CAMK Ser/Thr protein kinase family. SNF1 subfamily.</text>
</comment>
<dbReference type="Proteomes" id="UP000636800">
    <property type="component" value="Chromosome 6"/>
</dbReference>
<feature type="domain" description="Protein kinase" evidence="16">
    <location>
        <begin position="36"/>
        <end position="291"/>
    </location>
</feature>
<dbReference type="PROSITE" id="PS00107">
    <property type="entry name" value="PROTEIN_KINASE_ATP"/>
    <property type="match status" value="1"/>
</dbReference>
<dbReference type="InterPro" id="IPR008271">
    <property type="entry name" value="Ser/Thr_kinase_AS"/>
</dbReference>
<evidence type="ECO:0000256" key="13">
    <source>
        <dbReference type="PROSITE-ProRule" id="PRU10141"/>
    </source>
</evidence>
<evidence type="ECO:0000313" key="21">
    <source>
        <dbReference type="Proteomes" id="UP000639772"/>
    </source>
</evidence>
<dbReference type="CDD" id="cd12195">
    <property type="entry name" value="CIPK_C"/>
    <property type="match status" value="1"/>
</dbReference>
<evidence type="ECO:0000313" key="19">
    <source>
        <dbReference type="EMBL" id="KAG0478677.1"/>
    </source>
</evidence>
<dbReference type="PANTHER" id="PTHR43895:SF151">
    <property type="entry name" value="CBL-INTERACTING SERINE_THREONINE-PROTEIN KINASE 11"/>
    <property type="match status" value="1"/>
</dbReference>
<evidence type="ECO:0000256" key="8">
    <source>
        <dbReference type="ARBA" id="ARBA00022840"/>
    </source>
</evidence>
<dbReference type="GO" id="GO:0005524">
    <property type="term" value="F:ATP binding"/>
    <property type="evidence" value="ECO:0007669"/>
    <property type="project" value="UniProtKB-UniRule"/>
</dbReference>
<organism evidence="19 21">
    <name type="scientific">Vanilla planifolia</name>
    <name type="common">Vanilla</name>
    <dbReference type="NCBI Taxonomy" id="51239"/>
    <lineage>
        <taxon>Eukaryota</taxon>
        <taxon>Viridiplantae</taxon>
        <taxon>Streptophyta</taxon>
        <taxon>Embryophyta</taxon>
        <taxon>Tracheophyta</taxon>
        <taxon>Spermatophyta</taxon>
        <taxon>Magnoliopsida</taxon>
        <taxon>Liliopsida</taxon>
        <taxon>Asparagales</taxon>
        <taxon>Orchidaceae</taxon>
        <taxon>Vanilloideae</taxon>
        <taxon>Vanilleae</taxon>
        <taxon>Vanilla</taxon>
    </lineage>
</organism>
<comment type="catalytic activity">
    <reaction evidence="11">
        <text>L-seryl-[protein] + ATP = O-phospho-L-seryl-[protein] + ADP + H(+)</text>
        <dbReference type="Rhea" id="RHEA:17989"/>
        <dbReference type="Rhea" id="RHEA-COMP:9863"/>
        <dbReference type="Rhea" id="RHEA-COMP:11604"/>
        <dbReference type="ChEBI" id="CHEBI:15378"/>
        <dbReference type="ChEBI" id="CHEBI:29999"/>
        <dbReference type="ChEBI" id="CHEBI:30616"/>
        <dbReference type="ChEBI" id="CHEBI:83421"/>
        <dbReference type="ChEBI" id="CHEBI:456216"/>
        <dbReference type="EC" id="2.7.11.1"/>
    </reaction>
</comment>
<feature type="domain" description="NAF" evidence="17">
    <location>
        <begin position="327"/>
        <end position="351"/>
    </location>
</feature>
<keyword evidence="4 14" id="KW-0723">Serine/threonine-protein kinase</keyword>
<evidence type="ECO:0000256" key="5">
    <source>
        <dbReference type="ARBA" id="ARBA00022679"/>
    </source>
</evidence>